<dbReference type="AlphaFoldDB" id="A0A6I2TV75"/>
<dbReference type="GO" id="GO:0004713">
    <property type="term" value="F:protein tyrosine kinase activity"/>
    <property type="evidence" value="ECO:0007669"/>
    <property type="project" value="TreeGrafter"/>
</dbReference>
<gene>
    <name evidence="2" type="ORF">FYJ72_01190</name>
</gene>
<protein>
    <submittedName>
        <fullName evidence="2">Chain-length determining protein</fullName>
    </submittedName>
</protein>
<dbReference type="GO" id="GO:0005886">
    <property type="term" value="C:plasma membrane"/>
    <property type="evidence" value="ECO:0007669"/>
    <property type="project" value="TreeGrafter"/>
</dbReference>
<keyword evidence="1" id="KW-0472">Membrane</keyword>
<feature type="transmembrane region" description="Helical" evidence="1">
    <location>
        <begin position="26"/>
        <end position="45"/>
    </location>
</feature>
<dbReference type="InterPro" id="IPR050445">
    <property type="entry name" value="Bact_polysacc_biosynth/exp"/>
</dbReference>
<evidence type="ECO:0000256" key="1">
    <source>
        <dbReference type="SAM" id="Phobius"/>
    </source>
</evidence>
<keyword evidence="1" id="KW-0812">Transmembrane</keyword>
<name>A0A6I2TV75_9BACT</name>
<sequence>MEKNNNNLEVIDLRIIIKKIWAKRKLYYIVLPIVFVLSCAYILCIPRTYTSSLSLAPEVNNSSNIGGTLGSLASSFGIDLGNMETTDAINPMLYPDLMEDNGFVVGLFDIKVKTKDGNVKCSYYDYLTKHQEYTFWAKGFGYIKKLFQEKKATGVSKKINPYMLSKKQDDVASAIRKNITINIDKKTAVITISTEAQDPLICKTIADSVKERLQVYITNYRTRKARVDEQYYKTLMTEAKHEYEKARQRYGSYADANTDVQLASLQSKQDDMENDMQLKYNAYSAMVTQYQAAKAKVQERTPAFTVVKGAAVPIKAAKPKRMLFVLGMLVLGIILSSLYIIKDDLLGKVNS</sequence>
<accession>A0A6I2TV75</accession>
<keyword evidence="1" id="KW-1133">Transmembrane helix</keyword>
<dbReference type="EMBL" id="VUNF01000001">
    <property type="protein sequence ID" value="MST76333.1"/>
    <property type="molecule type" value="Genomic_DNA"/>
</dbReference>
<comment type="caution">
    <text evidence="2">The sequence shown here is derived from an EMBL/GenBank/DDBJ whole genome shotgun (WGS) entry which is preliminary data.</text>
</comment>
<dbReference type="PANTHER" id="PTHR32309:SF13">
    <property type="entry name" value="FERRIC ENTEROBACTIN TRANSPORT PROTEIN FEPE"/>
    <property type="match status" value="1"/>
</dbReference>
<evidence type="ECO:0000313" key="2">
    <source>
        <dbReference type="EMBL" id="MST76333.1"/>
    </source>
</evidence>
<proteinExistence type="predicted"/>
<dbReference type="PANTHER" id="PTHR32309">
    <property type="entry name" value="TYROSINE-PROTEIN KINASE"/>
    <property type="match status" value="1"/>
</dbReference>
<organism evidence="2 3">
    <name type="scientific">Segatella copri</name>
    <dbReference type="NCBI Taxonomy" id="165179"/>
    <lineage>
        <taxon>Bacteria</taxon>
        <taxon>Pseudomonadati</taxon>
        <taxon>Bacteroidota</taxon>
        <taxon>Bacteroidia</taxon>
        <taxon>Bacteroidales</taxon>
        <taxon>Prevotellaceae</taxon>
        <taxon>Segatella</taxon>
    </lineage>
</organism>
<feature type="transmembrane region" description="Helical" evidence="1">
    <location>
        <begin position="323"/>
        <end position="341"/>
    </location>
</feature>
<dbReference type="Proteomes" id="UP000450161">
    <property type="component" value="Unassembled WGS sequence"/>
</dbReference>
<reference evidence="2 3" key="1">
    <citation type="submission" date="2019-08" db="EMBL/GenBank/DDBJ databases">
        <title>In-depth cultivation of the pig gut microbiome towards novel bacterial diversity and tailored functional studies.</title>
        <authorList>
            <person name="Wylensek D."/>
            <person name="Hitch T.C.A."/>
            <person name="Clavel T."/>
        </authorList>
    </citation>
    <scope>NUCLEOTIDE SEQUENCE [LARGE SCALE GENOMIC DNA]</scope>
    <source>
        <strain evidence="2 3">LKV-178-WT-2C</strain>
    </source>
</reference>
<evidence type="ECO:0000313" key="3">
    <source>
        <dbReference type="Proteomes" id="UP000450161"/>
    </source>
</evidence>